<sequence length="177" mass="19207">MRTDDSLDPATLDTLVPSTDTDLSATVFVKSLAPVACKDGQDRLVDGLDTLAERDVLDGVDLLVWGNSICTGSPLSEVGSGQRIVDSIEEFYDLAADSQFSISPFFRVSNVTTEYSEGAFRRIVPPCRCIALYERDSLAAVFPCVVDGTAYTPEDLVSYLTRQRTPAGERVLIDESA</sequence>
<protein>
    <submittedName>
        <fullName evidence="1">Uncharacterized protein</fullName>
    </submittedName>
</protein>
<proteinExistence type="predicted"/>
<evidence type="ECO:0000313" key="2">
    <source>
        <dbReference type="Proteomes" id="UP001259659"/>
    </source>
</evidence>
<accession>A0ABU2F8A5</accession>
<evidence type="ECO:0000313" key="1">
    <source>
        <dbReference type="EMBL" id="MDS0258492.1"/>
    </source>
</evidence>
<reference evidence="1 2" key="1">
    <citation type="submission" date="2022-06" db="EMBL/GenBank/DDBJ databases">
        <title>Haloarcula sp. a new haloarchaeum isolate from saline soil.</title>
        <authorList>
            <person name="Strakova D."/>
            <person name="Galisteo C."/>
            <person name="Sanchez-Porro C."/>
            <person name="Ventosa A."/>
        </authorList>
    </citation>
    <scope>NUCLEOTIDE SEQUENCE [LARGE SCALE GENOMIC DNA]</scope>
    <source>
        <strain evidence="1 2">S1CR25-12</strain>
    </source>
</reference>
<gene>
    <name evidence="1" type="ORF">NDI56_03590</name>
</gene>
<organism evidence="1 2">
    <name type="scientific">Haloarcula saliterrae</name>
    <dbReference type="NCBI Taxonomy" id="2950534"/>
    <lineage>
        <taxon>Archaea</taxon>
        <taxon>Methanobacteriati</taxon>
        <taxon>Methanobacteriota</taxon>
        <taxon>Stenosarchaea group</taxon>
        <taxon>Halobacteria</taxon>
        <taxon>Halobacteriales</taxon>
        <taxon>Haloarculaceae</taxon>
        <taxon>Haloarcula</taxon>
    </lineage>
</organism>
<name>A0ABU2F8A5_9EURY</name>
<dbReference type="InterPro" id="IPR046783">
    <property type="entry name" value="HTH_63"/>
</dbReference>
<dbReference type="Pfam" id="PF20575">
    <property type="entry name" value="HTH_63"/>
    <property type="match status" value="1"/>
</dbReference>
<dbReference type="Proteomes" id="UP001259659">
    <property type="component" value="Unassembled WGS sequence"/>
</dbReference>
<dbReference type="RefSeq" id="WP_310918057.1">
    <property type="nucleotide sequence ID" value="NZ_JAMQON010000001.1"/>
</dbReference>
<dbReference type="EMBL" id="JAMQON010000001">
    <property type="protein sequence ID" value="MDS0258492.1"/>
    <property type="molecule type" value="Genomic_DNA"/>
</dbReference>
<comment type="caution">
    <text evidence="1">The sequence shown here is derived from an EMBL/GenBank/DDBJ whole genome shotgun (WGS) entry which is preliminary data.</text>
</comment>
<keyword evidence="2" id="KW-1185">Reference proteome</keyword>